<dbReference type="GO" id="GO:0006508">
    <property type="term" value="P:proteolysis"/>
    <property type="evidence" value="ECO:0007669"/>
    <property type="project" value="UniProtKB-KW"/>
</dbReference>
<dbReference type="Gene3D" id="3.90.70.10">
    <property type="entry name" value="Cysteine proteinases"/>
    <property type="match status" value="1"/>
</dbReference>
<comment type="catalytic activity">
    <reaction evidence="1">
        <text>Thiol-dependent hydrolysis of ester, thioester, amide, peptide and isopeptide bonds formed by the C-terminal Gly of ubiquitin (a 76-residue protein attached to proteins as an intracellular targeting signal).</text>
        <dbReference type="EC" id="3.4.19.12"/>
    </reaction>
</comment>
<name>A0A9P4ISX2_9PEZI</name>
<feature type="region of interest" description="Disordered" evidence="8">
    <location>
        <begin position="322"/>
        <end position="357"/>
    </location>
</feature>
<dbReference type="GO" id="GO:0004843">
    <property type="term" value="F:cysteine-type deubiquitinase activity"/>
    <property type="evidence" value="ECO:0007669"/>
    <property type="project" value="UniProtKB-EC"/>
</dbReference>
<keyword evidence="6" id="KW-0378">Hydrolase</keyword>
<accession>A0A9P4ISX2</accession>
<dbReference type="InterPro" id="IPR050164">
    <property type="entry name" value="Peptidase_C19"/>
</dbReference>
<dbReference type="InterPro" id="IPR028889">
    <property type="entry name" value="USP"/>
</dbReference>
<evidence type="ECO:0000256" key="8">
    <source>
        <dbReference type="SAM" id="MobiDB-lite"/>
    </source>
</evidence>
<sequence>PTLGSLFNGGQTDAPPGMGNWDNSCYQNSVVQGLASLKPLQVFLTSALSSYGGLLEESTNSTLHETIQKLNDPENNGRMLWMPAKLKSMSSWQQQDAQEYFSKILDEVDKELLKVSKCRSDLPGFNGENGLPQDQNDARAAGHLHNPLEGFLAQRVACTQCGYSEGLSMIPFNCLTVPLGREWAYDIRDCLDEYTKLEAIEGVECAKCTLLRTVSQLEAMLERLSTTPAMNEPLRQSISARLQATKDALESEDFTDKTLSNTCQISKKNWMSTTKSRQAVIARAPKSLVIHVNRSVFNEMTGAQMKNYADVSFPSNFDLGPWCLGRPTEEPGDQQKNNRESWSTDPKQSMLPSSDSEQIPVSLPYELRAVVTHFGRHENGHYICYRKHPSKVVGQAAEKELEPRERWWRLSDEDVSPASEGDVLQQGGVFMLFYEQV</sequence>
<dbReference type="InterPro" id="IPR001394">
    <property type="entry name" value="Peptidase_C19_UCH"/>
</dbReference>
<dbReference type="GO" id="GO:0016579">
    <property type="term" value="P:protein deubiquitination"/>
    <property type="evidence" value="ECO:0007669"/>
    <property type="project" value="InterPro"/>
</dbReference>
<dbReference type="PROSITE" id="PS50235">
    <property type="entry name" value="USP_3"/>
    <property type="match status" value="1"/>
</dbReference>
<gene>
    <name evidence="10" type="ORF">NA57DRAFT_14882</name>
</gene>
<evidence type="ECO:0000256" key="7">
    <source>
        <dbReference type="ARBA" id="ARBA00022807"/>
    </source>
</evidence>
<dbReference type="GO" id="GO:0005829">
    <property type="term" value="C:cytosol"/>
    <property type="evidence" value="ECO:0007669"/>
    <property type="project" value="TreeGrafter"/>
</dbReference>
<evidence type="ECO:0000256" key="3">
    <source>
        <dbReference type="ARBA" id="ARBA00012759"/>
    </source>
</evidence>
<evidence type="ECO:0000256" key="2">
    <source>
        <dbReference type="ARBA" id="ARBA00009085"/>
    </source>
</evidence>
<dbReference type="Pfam" id="PF00443">
    <property type="entry name" value="UCH"/>
    <property type="match status" value="1"/>
</dbReference>
<reference evidence="10" key="1">
    <citation type="journal article" date="2020" name="Stud. Mycol.">
        <title>101 Dothideomycetes genomes: a test case for predicting lifestyles and emergence of pathogens.</title>
        <authorList>
            <person name="Haridas S."/>
            <person name="Albert R."/>
            <person name="Binder M."/>
            <person name="Bloem J."/>
            <person name="Labutti K."/>
            <person name="Salamov A."/>
            <person name="Andreopoulos B."/>
            <person name="Baker S."/>
            <person name="Barry K."/>
            <person name="Bills G."/>
            <person name="Bluhm B."/>
            <person name="Cannon C."/>
            <person name="Castanera R."/>
            <person name="Culley D."/>
            <person name="Daum C."/>
            <person name="Ezra D."/>
            <person name="Gonzalez J."/>
            <person name="Henrissat B."/>
            <person name="Kuo A."/>
            <person name="Liang C."/>
            <person name="Lipzen A."/>
            <person name="Lutzoni F."/>
            <person name="Magnuson J."/>
            <person name="Mondo S."/>
            <person name="Nolan M."/>
            <person name="Ohm R."/>
            <person name="Pangilinan J."/>
            <person name="Park H.-J."/>
            <person name="Ramirez L."/>
            <person name="Alfaro M."/>
            <person name="Sun H."/>
            <person name="Tritt A."/>
            <person name="Yoshinaga Y."/>
            <person name="Zwiers L.-H."/>
            <person name="Turgeon B."/>
            <person name="Goodwin S."/>
            <person name="Spatafora J."/>
            <person name="Crous P."/>
            <person name="Grigoriev I."/>
        </authorList>
    </citation>
    <scope>NUCLEOTIDE SEQUENCE</scope>
    <source>
        <strain evidence="10">CBS 133067</strain>
    </source>
</reference>
<dbReference type="CDD" id="cd02662">
    <property type="entry name" value="Peptidase_C19F"/>
    <property type="match status" value="1"/>
</dbReference>
<keyword evidence="4" id="KW-0645">Protease</keyword>
<dbReference type="OrthoDB" id="2020758at2759"/>
<evidence type="ECO:0000313" key="11">
    <source>
        <dbReference type="Proteomes" id="UP000799772"/>
    </source>
</evidence>
<dbReference type="PANTHER" id="PTHR24006:SF888">
    <property type="entry name" value="UBIQUITIN CARBOXYL-TERMINAL HYDROLASE 30"/>
    <property type="match status" value="1"/>
</dbReference>
<keyword evidence="7" id="KW-0788">Thiol protease</keyword>
<protein>
    <recommendedName>
        <fullName evidence="3">ubiquitinyl hydrolase 1</fullName>
        <ecNumber evidence="3">3.4.19.12</ecNumber>
    </recommendedName>
</protein>
<feature type="domain" description="USP" evidence="9">
    <location>
        <begin position="16"/>
        <end position="437"/>
    </location>
</feature>
<evidence type="ECO:0000313" key="10">
    <source>
        <dbReference type="EMBL" id="KAF2103877.1"/>
    </source>
</evidence>
<dbReference type="InterPro" id="IPR038765">
    <property type="entry name" value="Papain-like_cys_pep_sf"/>
</dbReference>
<proteinExistence type="inferred from homology"/>
<comment type="caution">
    <text evidence="10">The sequence shown here is derived from an EMBL/GenBank/DDBJ whole genome shotgun (WGS) entry which is preliminary data.</text>
</comment>
<dbReference type="InterPro" id="IPR018200">
    <property type="entry name" value="USP_CS"/>
</dbReference>
<evidence type="ECO:0000256" key="1">
    <source>
        <dbReference type="ARBA" id="ARBA00000707"/>
    </source>
</evidence>
<dbReference type="SUPFAM" id="SSF54001">
    <property type="entry name" value="Cysteine proteinases"/>
    <property type="match status" value="1"/>
</dbReference>
<evidence type="ECO:0000259" key="9">
    <source>
        <dbReference type="PROSITE" id="PS50235"/>
    </source>
</evidence>
<dbReference type="EMBL" id="ML978121">
    <property type="protein sequence ID" value="KAF2103877.1"/>
    <property type="molecule type" value="Genomic_DNA"/>
</dbReference>
<dbReference type="GO" id="GO:0005634">
    <property type="term" value="C:nucleus"/>
    <property type="evidence" value="ECO:0007669"/>
    <property type="project" value="TreeGrafter"/>
</dbReference>
<organism evidence="10 11">
    <name type="scientific">Rhizodiscina lignyota</name>
    <dbReference type="NCBI Taxonomy" id="1504668"/>
    <lineage>
        <taxon>Eukaryota</taxon>
        <taxon>Fungi</taxon>
        <taxon>Dikarya</taxon>
        <taxon>Ascomycota</taxon>
        <taxon>Pezizomycotina</taxon>
        <taxon>Dothideomycetes</taxon>
        <taxon>Pleosporomycetidae</taxon>
        <taxon>Aulographales</taxon>
        <taxon>Rhizodiscinaceae</taxon>
        <taxon>Rhizodiscina</taxon>
    </lineage>
</organism>
<dbReference type="EC" id="3.4.19.12" evidence="3"/>
<dbReference type="PANTHER" id="PTHR24006">
    <property type="entry name" value="UBIQUITIN CARBOXYL-TERMINAL HYDROLASE"/>
    <property type="match status" value="1"/>
</dbReference>
<dbReference type="PROSITE" id="PS00973">
    <property type="entry name" value="USP_2"/>
    <property type="match status" value="1"/>
</dbReference>
<feature type="non-terminal residue" evidence="10">
    <location>
        <position position="1"/>
    </location>
</feature>
<comment type="similarity">
    <text evidence="2">Belongs to the peptidase C19 family.</text>
</comment>
<dbReference type="AlphaFoldDB" id="A0A9P4ISX2"/>
<keyword evidence="5" id="KW-0833">Ubl conjugation pathway</keyword>
<keyword evidence="11" id="KW-1185">Reference proteome</keyword>
<evidence type="ECO:0000256" key="4">
    <source>
        <dbReference type="ARBA" id="ARBA00022670"/>
    </source>
</evidence>
<evidence type="ECO:0000256" key="5">
    <source>
        <dbReference type="ARBA" id="ARBA00022786"/>
    </source>
</evidence>
<feature type="non-terminal residue" evidence="10">
    <location>
        <position position="437"/>
    </location>
</feature>
<feature type="compositionally biased region" description="Polar residues" evidence="8">
    <location>
        <begin position="340"/>
        <end position="357"/>
    </location>
</feature>
<evidence type="ECO:0000256" key="6">
    <source>
        <dbReference type="ARBA" id="ARBA00022801"/>
    </source>
</evidence>
<dbReference type="Proteomes" id="UP000799772">
    <property type="component" value="Unassembled WGS sequence"/>
</dbReference>